<dbReference type="PANTHER" id="PTHR30614:SF37">
    <property type="entry name" value="AMINO-ACID ABC TRANSPORTER PERMEASE PROTEIN YHDX-RELATED"/>
    <property type="match status" value="1"/>
</dbReference>
<dbReference type="CDD" id="cd06261">
    <property type="entry name" value="TM_PBP2"/>
    <property type="match status" value="1"/>
</dbReference>
<evidence type="ECO:0000256" key="4">
    <source>
        <dbReference type="ARBA" id="ARBA00022475"/>
    </source>
</evidence>
<dbReference type="GO" id="GO:0043190">
    <property type="term" value="C:ATP-binding cassette (ABC) transporter complex"/>
    <property type="evidence" value="ECO:0007669"/>
    <property type="project" value="InterPro"/>
</dbReference>
<evidence type="ECO:0000313" key="12">
    <source>
        <dbReference type="Proteomes" id="UP000054123"/>
    </source>
</evidence>
<feature type="domain" description="ABC transmembrane type-1" evidence="10">
    <location>
        <begin position="17"/>
        <end position="205"/>
    </location>
</feature>
<dbReference type="PATRIC" id="fig|1450449.3.peg.605"/>
<sequence length="219" mass="24362">MNWTYIVDSIPKFVDAACITLQLSLWGILLSLCFGLIIAIITSYKIRPLCQLAQGYIELSRNTPLLMQLFFLYYGLPKIGIKWDGFTCGVIALVFLGSSYMAESLRAGLQAISKGQIEAAKSIGLTPIQIFRYVLFPQAWAVSLPSIAANTIFLIKETSVISAVAVAELLFVTKDIIGMDYKTNEALFMLFLAYLMILLPISILARHFENSVRKAKYGI</sequence>
<dbReference type="NCBIfam" id="TIGR01726">
    <property type="entry name" value="HEQRo_perm_3TM"/>
    <property type="match status" value="1"/>
</dbReference>
<comment type="caution">
    <text evidence="11">The sequence shown here is derived from an EMBL/GenBank/DDBJ whole genome shotgun (WGS) entry which is preliminary data.</text>
</comment>
<dbReference type="PROSITE" id="PS50928">
    <property type="entry name" value="ABC_TM1"/>
    <property type="match status" value="1"/>
</dbReference>
<evidence type="ECO:0000313" key="11">
    <source>
        <dbReference type="EMBL" id="EXI62767.1"/>
    </source>
</evidence>
<protein>
    <submittedName>
        <fullName evidence="11">Amino acid ABC transporter permease</fullName>
    </submittedName>
</protein>
<evidence type="ECO:0000256" key="7">
    <source>
        <dbReference type="ARBA" id="ARBA00022989"/>
    </source>
</evidence>
<dbReference type="InterPro" id="IPR010065">
    <property type="entry name" value="AA_ABC_transptr_permease_3TM"/>
</dbReference>
<dbReference type="InterPro" id="IPR000515">
    <property type="entry name" value="MetI-like"/>
</dbReference>
<keyword evidence="3 9" id="KW-0813">Transport</keyword>
<dbReference type="Pfam" id="PF00528">
    <property type="entry name" value="BPD_transp_1"/>
    <property type="match status" value="1"/>
</dbReference>
<keyword evidence="6" id="KW-0029">Amino-acid transport</keyword>
<dbReference type="STRING" id="1122190.GCA_000621105_01275"/>
<evidence type="ECO:0000256" key="9">
    <source>
        <dbReference type="RuleBase" id="RU363032"/>
    </source>
</evidence>
<keyword evidence="8 9" id="KW-0472">Membrane</keyword>
<feature type="transmembrane region" description="Helical" evidence="9">
    <location>
        <begin position="186"/>
        <end position="205"/>
    </location>
</feature>
<evidence type="ECO:0000256" key="8">
    <source>
        <dbReference type="ARBA" id="ARBA00023136"/>
    </source>
</evidence>
<dbReference type="SUPFAM" id="SSF161098">
    <property type="entry name" value="MetI-like"/>
    <property type="match status" value="1"/>
</dbReference>
<dbReference type="RefSeq" id="WP_042802029.1">
    <property type="nucleotide sequence ID" value="NZ_AVSP01000006.1"/>
</dbReference>
<keyword evidence="12" id="KW-1185">Reference proteome</keyword>
<keyword evidence="4" id="KW-1003">Cell membrane</keyword>
<comment type="similarity">
    <text evidence="2">Belongs to the binding-protein-dependent transport system permease family. HisMQ subfamily.</text>
</comment>
<feature type="transmembrane region" description="Helical" evidence="9">
    <location>
        <begin position="89"/>
        <end position="109"/>
    </location>
</feature>
<name>A0A011NDY3_9PAST</name>
<evidence type="ECO:0000256" key="2">
    <source>
        <dbReference type="ARBA" id="ARBA00010072"/>
    </source>
</evidence>
<organism evidence="11 12">
    <name type="scientific">Mannheimia granulomatis</name>
    <dbReference type="NCBI Taxonomy" id="85402"/>
    <lineage>
        <taxon>Bacteria</taxon>
        <taxon>Pseudomonadati</taxon>
        <taxon>Pseudomonadota</taxon>
        <taxon>Gammaproteobacteria</taxon>
        <taxon>Pasteurellales</taxon>
        <taxon>Pasteurellaceae</taxon>
        <taxon>Mannheimia</taxon>
    </lineage>
</organism>
<dbReference type="Proteomes" id="UP000054123">
    <property type="component" value="Unassembled WGS sequence"/>
</dbReference>
<feature type="transmembrane region" description="Helical" evidence="9">
    <location>
        <begin position="23"/>
        <end position="44"/>
    </location>
</feature>
<evidence type="ECO:0000259" key="10">
    <source>
        <dbReference type="PROSITE" id="PS50928"/>
    </source>
</evidence>
<evidence type="ECO:0000256" key="1">
    <source>
        <dbReference type="ARBA" id="ARBA00004429"/>
    </source>
</evidence>
<gene>
    <name evidence="11" type="ORF">AK33_03175</name>
</gene>
<comment type="subcellular location">
    <subcellularLocation>
        <location evidence="1">Cell inner membrane</location>
        <topology evidence="1">Multi-pass membrane protein</topology>
    </subcellularLocation>
    <subcellularLocation>
        <location evidence="9">Cell membrane</location>
        <topology evidence="9">Multi-pass membrane protein</topology>
    </subcellularLocation>
</comment>
<dbReference type="GO" id="GO:0006865">
    <property type="term" value="P:amino acid transport"/>
    <property type="evidence" value="ECO:0007669"/>
    <property type="project" value="UniProtKB-KW"/>
</dbReference>
<evidence type="ECO:0000256" key="3">
    <source>
        <dbReference type="ARBA" id="ARBA00022448"/>
    </source>
</evidence>
<dbReference type="AlphaFoldDB" id="A0A011NDY3"/>
<dbReference type="OrthoDB" id="6580405at2"/>
<dbReference type="PANTHER" id="PTHR30614">
    <property type="entry name" value="MEMBRANE COMPONENT OF AMINO ACID ABC TRANSPORTER"/>
    <property type="match status" value="1"/>
</dbReference>
<dbReference type="EMBL" id="JANJ01000002">
    <property type="protein sequence ID" value="EXI62767.1"/>
    <property type="molecule type" value="Genomic_DNA"/>
</dbReference>
<accession>A0A011NDY3</accession>
<evidence type="ECO:0000256" key="6">
    <source>
        <dbReference type="ARBA" id="ARBA00022970"/>
    </source>
</evidence>
<dbReference type="Gene3D" id="1.10.3720.10">
    <property type="entry name" value="MetI-like"/>
    <property type="match status" value="1"/>
</dbReference>
<keyword evidence="7 9" id="KW-1133">Transmembrane helix</keyword>
<proteinExistence type="inferred from homology"/>
<feature type="transmembrane region" description="Helical" evidence="9">
    <location>
        <begin position="130"/>
        <end position="155"/>
    </location>
</feature>
<dbReference type="GO" id="GO:0022857">
    <property type="term" value="F:transmembrane transporter activity"/>
    <property type="evidence" value="ECO:0007669"/>
    <property type="project" value="InterPro"/>
</dbReference>
<reference evidence="11 12" key="1">
    <citation type="journal article" date="2014" name="Genome Announc.">
        <title>Genome Sequence of a Presumptive Mannheimia haemolytica Strain with an A1/A6-Cross-Reactive Serotype from a White-Tailed Deer (Odocoileus virginianus).</title>
        <authorList>
            <person name="Lawrence P.K."/>
            <person name="Bey R.F."/>
            <person name="Wiener B."/>
            <person name="Kittichotirat W."/>
            <person name="Bumgarner R.E."/>
        </authorList>
    </citation>
    <scope>NUCLEOTIDE SEQUENCE [LARGE SCALE GENOMIC DNA]</scope>
    <source>
        <strain evidence="11 12">PKL10</strain>
    </source>
</reference>
<evidence type="ECO:0000256" key="5">
    <source>
        <dbReference type="ARBA" id="ARBA00022692"/>
    </source>
</evidence>
<keyword evidence="5 9" id="KW-0812">Transmembrane</keyword>
<dbReference type="InterPro" id="IPR035906">
    <property type="entry name" value="MetI-like_sf"/>
</dbReference>
<dbReference type="InterPro" id="IPR043429">
    <property type="entry name" value="ArtM/GltK/GlnP/TcyL/YhdX-like"/>
</dbReference>